<name>A0A2S3ID98_9POAL</name>
<gene>
    <name evidence="3" type="ORF">PAHAL_8G071100</name>
</gene>
<evidence type="ECO:0000313" key="3">
    <source>
        <dbReference type="EMBL" id="PAN41810.1"/>
    </source>
</evidence>
<protein>
    <recommendedName>
        <fullName evidence="2">Knottins-like domain-containing protein</fullName>
    </recommendedName>
</protein>
<feature type="domain" description="Knottins-like" evidence="2">
    <location>
        <begin position="36"/>
        <end position="82"/>
    </location>
</feature>
<dbReference type="Gramene" id="PAN41810">
    <property type="protein sequence ID" value="PAN41810"/>
    <property type="gene ID" value="PAHAL_8G071100"/>
</dbReference>
<dbReference type="EMBL" id="CM008053">
    <property type="protein sequence ID" value="PAN41810.1"/>
    <property type="molecule type" value="Genomic_DNA"/>
</dbReference>
<dbReference type="InterPro" id="IPR003614">
    <property type="entry name" value="Knottins"/>
</dbReference>
<reference evidence="3" key="1">
    <citation type="submission" date="2018-04" db="EMBL/GenBank/DDBJ databases">
        <title>WGS assembly of Panicum hallii.</title>
        <authorList>
            <person name="Lovell J."/>
            <person name="Jenkins J."/>
            <person name="Lowry D."/>
            <person name="Mamidi S."/>
            <person name="Sreedasyam A."/>
            <person name="Weng X."/>
            <person name="Barry K."/>
            <person name="Bonette J."/>
            <person name="Campitelli B."/>
            <person name="Daum C."/>
            <person name="Gordon S."/>
            <person name="Gould B."/>
            <person name="Lipzen A."/>
            <person name="Macqueen A."/>
            <person name="Palacio-Mejia J."/>
            <person name="Plott C."/>
            <person name="Shakirov E."/>
            <person name="Shu S."/>
            <person name="Yoshinaga Y."/>
            <person name="Zane M."/>
            <person name="Rokhsar D."/>
            <person name="Grimwood J."/>
            <person name="Schmutz J."/>
            <person name="Juenger T."/>
        </authorList>
    </citation>
    <scope>NUCLEOTIDE SEQUENCE [LARGE SCALE GENOMIC DNA]</scope>
    <source>
        <strain evidence="3">FIL2</strain>
    </source>
</reference>
<evidence type="ECO:0000259" key="2">
    <source>
        <dbReference type="Pfam" id="PF00304"/>
    </source>
</evidence>
<dbReference type="SUPFAM" id="SSF57095">
    <property type="entry name" value="Scorpion toxin-like"/>
    <property type="match status" value="1"/>
</dbReference>
<dbReference type="Gene3D" id="3.30.30.10">
    <property type="entry name" value="Knottin, scorpion toxin-like"/>
    <property type="match status" value="1"/>
</dbReference>
<proteinExistence type="predicted"/>
<dbReference type="Proteomes" id="UP000243499">
    <property type="component" value="Chromosome 8"/>
</dbReference>
<keyword evidence="1" id="KW-0732">Signal</keyword>
<feature type="signal peptide" evidence="1">
    <location>
        <begin position="1"/>
        <end position="26"/>
    </location>
</feature>
<evidence type="ECO:0000256" key="1">
    <source>
        <dbReference type="SAM" id="SignalP"/>
    </source>
</evidence>
<dbReference type="Pfam" id="PF00304">
    <property type="entry name" value="Gamma-thionin"/>
    <property type="match status" value="1"/>
</dbReference>
<sequence length="97" mass="10636">MAPSRKNLSAVFLLLVITAAWMDVESASVGDYPCTQHLSGNYKGACWSWINDDDCKRVCRGESSDNFDGFCAFFQCWCQTRCTSETVALAANAPIPA</sequence>
<accession>A0A2S3ID98</accession>
<dbReference type="AlphaFoldDB" id="A0A2S3ID98"/>
<organism evidence="3">
    <name type="scientific">Panicum hallii</name>
    <dbReference type="NCBI Taxonomy" id="206008"/>
    <lineage>
        <taxon>Eukaryota</taxon>
        <taxon>Viridiplantae</taxon>
        <taxon>Streptophyta</taxon>
        <taxon>Embryophyta</taxon>
        <taxon>Tracheophyta</taxon>
        <taxon>Spermatophyta</taxon>
        <taxon>Magnoliopsida</taxon>
        <taxon>Liliopsida</taxon>
        <taxon>Poales</taxon>
        <taxon>Poaceae</taxon>
        <taxon>PACMAD clade</taxon>
        <taxon>Panicoideae</taxon>
        <taxon>Panicodae</taxon>
        <taxon>Paniceae</taxon>
        <taxon>Panicinae</taxon>
        <taxon>Panicum</taxon>
        <taxon>Panicum sect. Panicum</taxon>
    </lineage>
</organism>
<dbReference type="InterPro" id="IPR036574">
    <property type="entry name" value="Scorpion_toxin-like_sf"/>
</dbReference>
<feature type="chain" id="PRO_5015759507" description="Knottins-like domain-containing protein" evidence="1">
    <location>
        <begin position="27"/>
        <end position="97"/>
    </location>
</feature>